<keyword evidence="2" id="KW-1185">Reference proteome</keyword>
<organism evidence="1 2">
    <name type="scientific">Pedobacter psychroterrae</name>
    <dbReference type="NCBI Taxonomy" id="2530453"/>
    <lineage>
        <taxon>Bacteria</taxon>
        <taxon>Pseudomonadati</taxon>
        <taxon>Bacteroidota</taxon>
        <taxon>Sphingobacteriia</taxon>
        <taxon>Sphingobacteriales</taxon>
        <taxon>Sphingobacteriaceae</taxon>
        <taxon>Pedobacter</taxon>
    </lineage>
</organism>
<dbReference type="Proteomes" id="UP000293347">
    <property type="component" value="Unassembled WGS sequence"/>
</dbReference>
<dbReference type="OrthoDB" id="648163at2"/>
<comment type="caution">
    <text evidence="1">The sequence shown here is derived from an EMBL/GenBank/DDBJ whole genome shotgun (WGS) entry which is preliminary data.</text>
</comment>
<dbReference type="AlphaFoldDB" id="A0A4R0NMK7"/>
<proteinExistence type="predicted"/>
<accession>A0A4R0NMK7</accession>
<evidence type="ECO:0000313" key="1">
    <source>
        <dbReference type="EMBL" id="TCD00315.1"/>
    </source>
</evidence>
<dbReference type="EMBL" id="SJSL01000003">
    <property type="protein sequence ID" value="TCD00315.1"/>
    <property type="molecule type" value="Genomic_DNA"/>
</dbReference>
<reference evidence="1 2" key="1">
    <citation type="submission" date="2019-02" db="EMBL/GenBank/DDBJ databases">
        <title>Pedobacter sp. RP-1-14 sp. nov., isolated from Arctic soil.</title>
        <authorList>
            <person name="Dahal R.H."/>
        </authorList>
    </citation>
    <scope>NUCLEOTIDE SEQUENCE [LARGE SCALE GENOMIC DNA]</scope>
    <source>
        <strain evidence="1 2">RP-1-14</strain>
    </source>
</reference>
<protein>
    <submittedName>
        <fullName evidence="1">Uncharacterized protein</fullName>
    </submittedName>
</protein>
<dbReference type="InterPro" id="IPR046233">
    <property type="entry name" value="DUF6266"/>
</dbReference>
<gene>
    <name evidence="1" type="ORF">EZ437_13895</name>
</gene>
<sequence length="113" mass="12386">MDYTKARVAEGTLAMAEGAAVSAENEGLKFTWDVPADLDWNEQGHLAMTLAYFPLLNRAVYCLAGAKRKDGVDLLYIPQDLKGEYMETYLSFIVVGNNEVADSVYTGSVNKLA</sequence>
<name>A0A4R0NMK7_9SPHI</name>
<evidence type="ECO:0000313" key="2">
    <source>
        <dbReference type="Proteomes" id="UP000293347"/>
    </source>
</evidence>
<dbReference type="Pfam" id="PF19781">
    <property type="entry name" value="DUF6266"/>
    <property type="match status" value="1"/>
</dbReference>